<name>A0A177F6R9_9EURO</name>
<dbReference type="EMBL" id="LVKK01000038">
    <property type="protein sequence ID" value="OAG39908.1"/>
    <property type="molecule type" value="Genomic_DNA"/>
</dbReference>
<keyword evidence="3" id="KW-1185">Reference proteome</keyword>
<dbReference type="GeneID" id="34600945"/>
<protein>
    <submittedName>
        <fullName evidence="2">Uncharacterized protein</fullName>
    </submittedName>
</protein>
<dbReference type="Proteomes" id="UP000077002">
    <property type="component" value="Unassembled WGS sequence"/>
</dbReference>
<dbReference type="AlphaFoldDB" id="A0A177F6R9"/>
<gene>
    <name evidence="2" type="ORF">AYO21_05781</name>
</gene>
<proteinExistence type="predicted"/>
<feature type="region of interest" description="Disordered" evidence="1">
    <location>
        <begin position="84"/>
        <end position="114"/>
    </location>
</feature>
<feature type="compositionally biased region" description="Low complexity" evidence="1">
    <location>
        <begin position="87"/>
        <end position="102"/>
    </location>
</feature>
<reference evidence="2 3" key="1">
    <citation type="submission" date="2016-03" db="EMBL/GenBank/DDBJ databases">
        <title>Draft genome sequence of the Fonsecaea monophora CBS 269.37.</title>
        <authorList>
            <person name="Bombassaro A."/>
            <person name="Vinicius W.A."/>
            <person name="De Hoog S."/>
            <person name="Sun J."/>
            <person name="Souza E.M."/>
            <person name="Raittz R.T."/>
            <person name="Costa F."/>
            <person name="Leao A.C."/>
            <person name="Tadra-Sfeir M.Z."/>
            <person name="Baura V."/>
            <person name="Balsanelli E."/>
            <person name="Pedrosa F.O."/>
            <person name="Moreno L.F."/>
            <person name="Steffens M.B."/>
            <person name="Xi L."/>
            <person name="Bocca A.L."/>
            <person name="Felipe M.S."/>
            <person name="Teixeira M."/>
            <person name="Telles Filho F.Q."/>
            <person name="Azevedo C.M."/>
            <person name="Gomes R."/>
            <person name="Vicente V.A."/>
        </authorList>
    </citation>
    <scope>NUCLEOTIDE SEQUENCE [LARGE SCALE GENOMIC DNA]</scope>
    <source>
        <strain evidence="2 3">CBS 269.37</strain>
    </source>
</reference>
<evidence type="ECO:0000313" key="3">
    <source>
        <dbReference type="Proteomes" id="UP000077002"/>
    </source>
</evidence>
<dbReference type="RefSeq" id="XP_022511860.1">
    <property type="nucleotide sequence ID" value="XM_022655748.1"/>
</dbReference>
<organism evidence="2 3">
    <name type="scientific">Fonsecaea monophora</name>
    <dbReference type="NCBI Taxonomy" id="254056"/>
    <lineage>
        <taxon>Eukaryota</taxon>
        <taxon>Fungi</taxon>
        <taxon>Dikarya</taxon>
        <taxon>Ascomycota</taxon>
        <taxon>Pezizomycotina</taxon>
        <taxon>Eurotiomycetes</taxon>
        <taxon>Chaetothyriomycetidae</taxon>
        <taxon>Chaetothyriales</taxon>
        <taxon>Herpotrichiellaceae</taxon>
        <taxon>Fonsecaea</taxon>
    </lineage>
</organism>
<sequence length="114" mass="11937">MDDELPEGVEDLAFGVLEGVDPKKIGEEVVEAEDGVEAEGFEVEMNGADVVEVEDESESPELSLDVASFELAVYCAMVLEEAASGDEVPAVETADPAAAETAEAAEDRSELTSV</sequence>
<feature type="compositionally biased region" description="Basic and acidic residues" evidence="1">
    <location>
        <begin position="105"/>
        <end position="114"/>
    </location>
</feature>
<accession>A0A177F6R9</accession>
<evidence type="ECO:0000313" key="2">
    <source>
        <dbReference type="EMBL" id="OAG39908.1"/>
    </source>
</evidence>
<evidence type="ECO:0000256" key="1">
    <source>
        <dbReference type="SAM" id="MobiDB-lite"/>
    </source>
</evidence>
<comment type="caution">
    <text evidence="2">The sequence shown here is derived from an EMBL/GenBank/DDBJ whole genome shotgun (WGS) entry which is preliminary data.</text>
</comment>